<comment type="caution">
    <text evidence="3">The sequence shown here is derived from an EMBL/GenBank/DDBJ whole genome shotgun (WGS) entry which is preliminary data.</text>
</comment>
<evidence type="ECO:0000256" key="1">
    <source>
        <dbReference type="ARBA" id="ARBA00023125"/>
    </source>
</evidence>
<dbReference type="CDD" id="cd00093">
    <property type="entry name" value="HTH_XRE"/>
    <property type="match status" value="1"/>
</dbReference>
<dbReference type="EMBL" id="JAUSUX010000044">
    <property type="protein sequence ID" value="MDQ0287793.1"/>
    <property type="molecule type" value="Genomic_DNA"/>
</dbReference>
<accession>A0ABU0B5L6</accession>
<keyword evidence="1" id="KW-0238">DNA-binding</keyword>
<evidence type="ECO:0000259" key="2">
    <source>
        <dbReference type="PROSITE" id="PS50943"/>
    </source>
</evidence>
<name>A0ABU0B5L6_9FIRM</name>
<dbReference type="PROSITE" id="PS50943">
    <property type="entry name" value="HTH_CROC1"/>
    <property type="match status" value="1"/>
</dbReference>
<gene>
    <name evidence="3" type="ORF">J2Z49_002926</name>
</gene>
<keyword evidence="4" id="KW-1185">Reference proteome</keyword>
<organism evidence="3 4">
    <name type="scientific">Desulfofundulus luciae</name>
    <dbReference type="NCBI Taxonomy" id="74702"/>
    <lineage>
        <taxon>Bacteria</taxon>
        <taxon>Bacillati</taxon>
        <taxon>Bacillota</taxon>
        <taxon>Clostridia</taxon>
        <taxon>Eubacteriales</taxon>
        <taxon>Peptococcaceae</taxon>
        <taxon>Desulfofundulus</taxon>
    </lineage>
</organism>
<dbReference type="SMART" id="SM00530">
    <property type="entry name" value="HTH_XRE"/>
    <property type="match status" value="1"/>
</dbReference>
<dbReference type="SUPFAM" id="SSF47413">
    <property type="entry name" value="lambda repressor-like DNA-binding domains"/>
    <property type="match status" value="1"/>
</dbReference>
<evidence type="ECO:0000313" key="4">
    <source>
        <dbReference type="Proteomes" id="UP001225644"/>
    </source>
</evidence>
<protein>
    <submittedName>
        <fullName evidence="3">Transcriptional regulator with XRE-family HTH domain</fullName>
    </submittedName>
</protein>
<dbReference type="Gene3D" id="1.10.260.40">
    <property type="entry name" value="lambda repressor-like DNA-binding domains"/>
    <property type="match status" value="1"/>
</dbReference>
<dbReference type="InterPro" id="IPR010982">
    <property type="entry name" value="Lambda_DNA-bd_dom_sf"/>
</dbReference>
<sequence>MMKLSKRLVELRGSISQAELARKAGVPQSAISEIEAGKRKPRIDTIQKLALALGVSVSELLDENEEPKAV</sequence>
<feature type="domain" description="HTH cro/C1-type" evidence="2">
    <location>
        <begin position="15"/>
        <end position="60"/>
    </location>
</feature>
<evidence type="ECO:0000313" key="3">
    <source>
        <dbReference type="EMBL" id="MDQ0287793.1"/>
    </source>
</evidence>
<reference evidence="3 4" key="1">
    <citation type="submission" date="2023-07" db="EMBL/GenBank/DDBJ databases">
        <title>Genomic Encyclopedia of Type Strains, Phase IV (KMG-IV): sequencing the most valuable type-strain genomes for metagenomic binning, comparative biology and taxonomic classification.</title>
        <authorList>
            <person name="Goeker M."/>
        </authorList>
    </citation>
    <scope>NUCLEOTIDE SEQUENCE [LARGE SCALE GENOMIC DNA]</scope>
    <source>
        <strain evidence="3 4">DSM 12396</strain>
    </source>
</reference>
<dbReference type="PANTHER" id="PTHR46558:SF4">
    <property type="entry name" value="DNA-BIDING PHAGE PROTEIN"/>
    <property type="match status" value="1"/>
</dbReference>
<dbReference type="InterPro" id="IPR001387">
    <property type="entry name" value="Cro/C1-type_HTH"/>
</dbReference>
<dbReference type="PANTHER" id="PTHR46558">
    <property type="entry name" value="TRACRIPTIONAL REGULATORY PROTEIN-RELATED-RELATED"/>
    <property type="match status" value="1"/>
</dbReference>
<proteinExistence type="predicted"/>
<dbReference type="RefSeq" id="WP_307403794.1">
    <property type="nucleotide sequence ID" value="NZ_JAUSUX010000044.1"/>
</dbReference>
<dbReference type="Proteomes" id="UP001225644">
    <property type="component" value="Unassembled WGS sequence"/>
</dbReference>
<dbReference type="Pfam" id="PF01381">
    <property type="entry name" value="HTH_3"/>
    <property type="match status" value="1"/>
</dbReference>